<evidence type="ECO:0000256" key="3">
    <source>
        <dbReference type="ARBA" id="ARBA00022448"/>
    </source>
</evidence>
<comment type="subcellular location">
    <subcellularLocation>
        <location evidence="1">Cell membrane</location>
        <topology evidence="1">Multi-pass membrane protein</topology>
    </subcellularLocation>
</comment>
<evidence type="ECO:0000256" key="10">
    <source>
        <dbReference type="SAM" id="Phobius"/>
    </source>
</evidence>
<reference evidence="11" key="3">
    <citation type="journal article" date="2017" name="Nature">
        <title>Genome sequence of the progenitor of the wheat D genome Aegilops tauschii.</title>
        <authorList>
            <person name="Luo M.C."/>
            <person name="Gu Y.Q."/>
            <person name="Puiu D."/>
            <person name="Wang H."/>
            <person name="Twardziok S.O."/>
            <person name="Deal K.R."/>
            <person name="Huo N."/>
            <person name="Zhu T."/>
            <person name="Wang L."/>
            <person name="Wang Y."/>
            <person name="McGuire P.E."/>
            <person name="Liu S."/>
            <person name="Long H."/>
            <person name="Ramasamy R.K."/>
            <person name="Rodriguez J.C."/>
            <person name="Van S.L."/>
            <person name="Yuan L."/>
            <person name="Wang Z."/>
            <person name="Xia Z."/>
            <person name="Xiao L."/>
            <person name="Anderson O.D."/>
            <person name="Ouyang S."/>
            <person name="Liang Y."/>
            <person name="Zimin A.V."/>
            <person name="Pertea G."/>
            <person name="Qi P."/>
            <person name="Bennetzen J.L."/>
            <person name="Dai X."/>
            <person name="Dawson M.W."/>
            <person name="Muller H.G."/>
            <person name="Kugler K."/>
            <person name="Rivarola-Duarte L."/>
            <person name="Spannagl M."/>
            <person name="Mayer K.F.X."/>
            <person name="Lu F.H."/>
            <person name="Bevan M.W."/>
            <person name="Leroy P."/>
            <person name="Li P."/>
            <person name="You F.M."/>
            <person name="Sun Q."/>
            <person name="Liu Z."/>
            <person name="Lyons E."/>
            <person name="Wicker T."/>
            <person name="Salzberg S.L."/>
            <person name="Devos K.M."/>
            <person name="Dvorak J."/>
        </authorList>
    </citation>
    <scope>NUCLEOTIDE SEQUENCE [LARGE SCALE GENOMIC DNA]</scope>
    <source>
        <strain evidence="11">cv. AL8/78</strain>
    </source>
</reference>
<proteinExistence type="inferred from homology"/>
<organism evidence="11 12">
    <name type="scientific">Aegilops tauschii subsp. strangulata</name>
    <name type="common">Goatgrass</name>
    <dbReference type="NCBI Taxonomy" id="200361"/>
    <lineage>
        <taxon>Eukaryota</taxon>
        <taxon>Viridiplantae</taxon>
        <taxon>Streptophyta</taxon>
        <taxon>Embryophyta</taxon>
        <taxon>Tracheophyta</taxon>
        <taxon>Spermatophyta</taxon>
        <taxon>Magnoliopsida</taxon>
        <taxon>Liliopsida</taxon>
        <taxon>Poales</taxon>
        <taxon>Poaceae</taxon>
        <taxon>BOP clade</taxon>
        <taxon>Pooideae</taxon>
        <taxon>Triticodae</taxon>
        <taxon>Triticeae</taxon>
        <taxon>Triticinae</taxon>
        <taxon>Aegilops</taxon>
    </lineage>
</organism>
<evidence type="ECO:0000256" key="7">
    <source>
        <dbReference type="ARBA" id="ARBA00022737"/>
    </source>
</evidence>
<evidence type="ECO:0000313" key="11">
    <source>
        <dbReference type="EnsemblPlants" id="AET3Gv20621700.3"/>
    </source>
</evidence>
<dbReference type="InterPro" id="IPR047664">
    <property type="entry name" value="SWEET"/>
</dbReference>
<keyword evidence="4" id="KW-1003">Cell membrane</keyword>
<dbReference type="FunFam" id="1.20.1280.290:FF:000001">
    <property type="entry name" value="Bidirectional sugar transporter SWEET"/>
    <property type="match status" value="1"/>
</dbReference>
<dbReference type="GO" id="GO:0005886">
    <property type="term" value="C:plasma membrane"/>
    <property type="evidence" value="ECO:0007669"/>
    <property type="project" value="UniProtKB-SubCell"/>
</dbReference>
<dbReference type="InterPro" id="IPR004316">
    <property type="entry name" value="SWEET_rpt"/>
</dbReference>
<dbReference type="EnsemblPlants" id="AET3Gv20621700.3">
    <property type="protein sequence ID" value="AET3Gv20621700.3"/>
    <property type="gene ID" value="AET3Gv20621700"/>
</dbReference>
<evidence type="ECO:0000256" key="5">
    <source>
        <dbReference type="ARBA" id="ARBA00022597"/>
    </source>
</evidence>
<keyword evidence="7" id="KW-0677">Repeat</keyword>
<accession>A0A453FAD8</accession>
<dbReference type="Gramene" id="AET3Gv20621700.3">
    <property type="protein sequence ID" value="AET3Gv20621700.3"/>
    <property type="gene ID" value="AET3Gv20621700"/>
</dbReference>
<keyword evidence="3" id="KW-0813">Transport</keyword>
<keyword evidence="12" id="KW-1185">Reference proteome</keyword>
<dbReference type="Proteomes" id="UP000015105">
    <property type="component" value="Chromosome 3D"/>
</dbReference>
<reference evidence="12" key="1">
    <citation type="journal article" date="2014" name="Science">
        <title>Ancient hybridizations among the ancestral genomes of bread wheat.</title>
        <authorList>
            <consortium name="International Wheat Genome Sequencing Consortium,"/>
            <person name="Marcussen T."/>
            <person name="Sandve S.R."/>
            <person name="Heier L."/>
            <person name="Spannagl M."/>
            <person name="Pfeifer M."/>
            <person name="Jakobsen K.S."/>
            <person name="Wulff B.B."/>
            <person name="Steuernagel B."/>
            <person name="Mayer K.F."/>
            <person name="Olsen O.A."/>
        </authorList>
    </citation>
    <scope>NUCLEOTIDE SEQUENCE [LARGE SCALE GENOMIC DNA]</scope>
    <source>
        <strain evidence="12">cv. AL8/78</strain>
    </source>
</reference>
<sequence length="112" mass="12638">GFWLVPCRPLQKPRGYIAEEADVEKLRPTFKRILKAKSTEQFDGLPYLLSLLNCFICLWYGLPWVSDGRLLVATVNGTGAAFQLAYISLFFIYADSRKTRVISFPLSISSTA</sequence>
<reference evidence="12" key="2">
    <citation type="journal article" date="2017" name="Nat. Plants">
        <title>The Aegilops tauschii genome reveals multiple impacts of transposons.</title>
        <authorList>
            <person name="Zhao G."/>
            <person name="Zou C."/>
            <person name="Li K."/>
            <person name="Wang K."/>
            <person name="Li T."/>
            <person name="Gao L."/>
            <person name="Zhang X."/>
            <person name="Wang H."/>
            <person name="Yang Z."/>
            <person name="Liu X."/>
            <person name="Jiang W."/>
            <person name="Mao L."/>
            <person name="Kong X."/>
            <person name="Jiao Y."/>
            <person name="Jia J."/>
        </authorList>
    </citation>
    <scope>NUCLEOTIDE SEQUENCE [LARGE SCALE GENOMIC DNA]</scope>
    <source>
        <strain evidence="12">cv. AL8/78</strain>
    </source>
</reference>
<keyword evidence="5" id="KW-0762">Sugar transport</keyword>
<evidence type="ECO:0000256" key="4">
    <source>
        <dbReference type="ARBA" id="ARBA00022475"/>
    </source>
</evidence>
<keyword evidence="9 10" id="KW-0472">Membrane</keyword>
<comment type="similarity">
    <text evidence="2">Belongs to the SWEET sugar transporter family.</text>
</comment>
<feature type="transmembrane region" description="Helical" evidence="10">
    <location>
        <begin position="71"/>
        <end position="94"/>
    </location>
</feature>
<evidence type="ECO:0000256" key="1">
    <source>
        <dbReference type="ARBA" id="ARBA00004651"/>
    </source>
</evidence>
<dbReference type="Pfam" id="PF03083">
    <property type="entry name" value="MtN3_slv"/>
    <property type="match status" value="1"/>
</dbReference>
<reference evidence="11" key="4">
    <citation type="submission" date="2019-03" db="UniProtKB">
        <authorList>
            <consortium name="EnsemblPlants"/>
        </authorList>
    </citation>
    <scope>IDENTIFICATION</scope>
</reference>
<evidence type="ECO:0000256" key="2">
    <source>
        <dbReference type="ARBA" id="ARBA00007809"/>
    </source>
</evidence>
<dbReference type="PANTHER" id="PTHR10791">
    <property type="entry name" value="RAG1-ACTIVATING PROTEIN 1"/>
    <property type="match status" value="1"/>
</dbReference>
<keyword evidence="6 10" id="KW-0812">Transmembrane</keyword>
<keyword evidence="8 10" id="KW-1133">Transmembrane helix</keyword>
<dbReference type="Gene3D" id="1.20.1280.290">
    <property type="match status" value="1"/>
</dbReference>
<dbReference type="GO" id="GO:0051119">
    <property type="term" value="F:sugar transmembrane transporter activity"/>
    <property type="evidence" value="ECO:0007669"/>
    <property type="project" value="InterPro"/>
</dbReference>
<evidence type="ECO:0000313" key="12">
    <source>
        <dbReference type="Proteomes" id="UP000015105"/>
    </source>
</evidence>
<evidence type="ECO:0008006" key="13">
    <source>
        <dbReference type="Google" id="ProtNLM"/>
    </source>
</evidence>
<evidence type="ECO:0000256" key="6">
    <source>
        <dbReference type="ARBA" id="ARBA00022692"/>
    </source>
</evidence>
<dbReference type="PANTHER" id="PTHR10791:SF54">
    <property type="entry name" value="BIDIRECTIONAL SUGAR TRANSPORTER SWEET2B"/>
    <property type="match status" value="1"/>
</dbReference>
<feature type="transmembrane region" description="Helical" evidence="10">
    <location>
        <begin position="45"/>
        <end position="65"/>
    </location>
</feature>
<name>A0A453FAD8_AEGTS</name>
<evidence type="ECO:0000256" key="9">
    <source>
        <dbReference type="ARBA" id="ARBA00023136"/>
    </source>
</evidence>
<dbReference type="AlphaFoldDB" id="A0A453FAD8"/>
<evidence type="ECO:0000256" key="8">
    <source>
        <dbReference type="ARBA" id="ARBA00022989"/>
    </source>
</evidence>
<reference evidence="11" key="5">
    <citation type="journal article" date="2021" name="G3 (Bethesda)">
        <title>Aegilops tauschii genome assembly Aet v5.0 features greater sequence contiguity and improved annotation.</title>
        <authorList>
            <person name="Wang L."/>
            <person name="Zhu T."/>
            <person name="Rodriguez J.C."/>
            <person name="Deal K.R."/>
            <person name="Dubcovsky J."/>
            <person name="McGuire P.E."/>
            <person name="Lux T."/>
            <person name="Spannagl M."/>
            <person name="Mayer K.F.X."/>
            <person name="Baldrich P."/>
            <person name="Meyers B.C."/>
            <person name="Huo N."/>
            <person name="Gu Y.Q."/>
            <person name="Zhou H."/>
            <person name="Devos K.M."/>
            <person name="Bennetzen J.L."/>
            <person name="Unver T."/>
            <person name="Budak H."/>
            <person name="Gulick P.J."/>
            <person name="Galiba G."/>
            <person name="Kalapos B."/>
            <person name="Nelson D.R."/>
            <person name="Li P."/>
            <person name="You F.M."/>
            <person name="Luo M.C."/>
            <person name="Dvorak J."/>
        </authorList>
    </citation>
    <scope>NUCLEOTIDE SEQUENCE [LARGE SCALE GENOMIC DNA]</scope>
    <source>
        <strain evidence="11">cv. AL8/78</strain>
    </source>
</reference>
<protein>
    <recommendedName>
        <fullName evidence="13">Bidirectional sugar transporter SWEET</fullName>
    </recommendedName>
</protein>